<organism evidence="1 2">
    <name type="scientific">Multifurca ochricompacta</name>
    <dbReference type="NCBI Taxonomy" id="376703"/>
    <lineage>
        <taxon>Eukaryota</taxon>
        <taxon>Fungi</taxon>
        <taxon>Dikarya</taxon>
        <taxon>Basidiomycota</taxon>
        <taxon>Agaricomycotina</taxon>
        <taxon>Agaricomycetes</taxon>
        <taxon>Russulales</taxon>
        <taxon>Russulaceae</taxon>
        <taxon>Multifurca</taxon>
    </lineage>
</organism>
<sequence>MWCFFYEPERLPRSYVKWISSLANIDDRIVVALRAIRMKRWSYVYGISPNPNPVALLSQDLGYPAQWGDPKSLPAHGGYAASAVWEALGLRGRGSVGGLPCEIVHGSVTGGSCSANAAIRGLHAFLEAVALYLPVHVLPILIRRPRKLLNFQAVLDTLLGILRSASFLSAFVTSFWGAVCLTRTLVVARALPRISHDFYDGPYGCIMAGSLACGNSIWIESGRRRGEIAFRNAPSRYSAWLIPMDVRLHPTRPKRSASTEEKCGCVWSRTNCTPDPRTTINLYSQISQPK</sequence>
<protein>
    <submittedName>
        <fullName evidence="1">Uncharacterized protein</fullName>
    </submittedName>
</protein>
<evidence type="ECO:0000313" key="2">
    <source>
        <dbReference type="Proteomes" id="UP001203297"/>
    </source>
</evidence>
<dbReference type="Proteomes" id="UP001203297">
    <property type="component" value="Unassembled WGS sequence"/>
</dbReference>
<name>A0AAD4MF32_9AGAM</name>
<accession>A0AAD4MF32</accession>
<reference evidence="1" key="1">
    <citation type="journal article" date="2022" name="New Phytol.">
        <title>Evolutionary transition to the ectomycorrhizal habit in the genomes of a hyperdiverse lineage of mushroom-forming fungi.</title>
        <authorList>
            <person name="Looney B."/>
            <person name="Miyauchi S."/>
            <person name="Morin E."/>
            <person name="Drula E."/>
            <person name="Courty P.E."/>
            <person name="Kohler A."/>
            <person name="Kuo A."/>
            <person name="LaButti K."/>
            <person name="Pangilinan J."/>
            <person name="Lipzen A."/>
            <person name="Riley R."/>
            <person name="Andreopoulos W."/>
            <person name="He G."/>
            <person name="Johnson J."/>
            <person name="Nolan M."/>
            <person name="Tritt A."/>
            <person name="Barry K.W."/>
            <person name="Grigoriev I.V."/>
            <person name="Nagy L.G."/>
            <person name="Hibbett D."/>
            <person name="Henrissat B."/>
            <person name="Matheny P.B."/>
            <person name="Labbe J."/>
            <person name="Martin F.M."/>
        </authorList>
    </citation>
    <scope>NUCLEOTIDE SEQUENCE</scope>
    <source>
        <strain evidence="1">BPL690</strain>
    </source>
</reference>
<dbReference type="EMBL" id="WTXG01000001">
    <property type="protein sequence ID" value="KAI0308198.1"/>
    <property type="molecule type" value="Genomic_DNA"/>
</dbReference>
<comment type="caution">
    <text evidence="1">The sequence shown here is derived from an EMBL/GenBank/DDBJ whole genome shotgun (WGS) entry which is preliminary data.</text>
</comment>
<proteinExistence type="predicted"/>
<keyword evidence="2" id="KW-1185">Reference proteome</keyword>
<dbReference type="AlphaFoldDB" id="A0AAD4MF32"/>
<dbReference type="PANTHER" id="PTHR12459">
    <property type="entry name" value="TRANSMEMBRANE PROTEIN 135-RELATED"/>
    <property type="match status" value="1"/>
</dbReference>
<dbReference type="PANTHER" id="PTHR12459:SF15">
    <property type="entry name" value="TRANSMEMBRANE PROTEIN 135"/>
    <property type="match status" value="1"/>
</dbReference>
<dbReference type="InterPro" id="IPR026749">
    <property type="entry name" value="Tmem135"/>
</dbReference>
<evidence type="ECO:0000313" key="1">
    <source>
        <dbReference type="EMBL" id="KAI0308198.1"/>
    </source>
</evidence>
<gene>
    <name evidence="1" type="ORF">B0F90DRAFT_135342</name>
</gene>